<feature type="region of interest" description="Disordered" evidence="4">
    <location>
        <begin position="121"/>
        <end position="149"/>
    </location>
</feature>
<gene>
    <name evidence="5" type="ORF">SEV965_LOCUS22954</name>
</gene>
<dbReference type="EMBL" id="CAJNOU010001660">
    <property type="protein sequence ID" value="CAF1235953.1"/>
    <property type="molecule type" value="Genomic_DNA"/>
</dbReference>
<reference evidence="5" key="1">
    <citation type="submission" date="2021-02" db="EMBL/GenBank/DDBJ databases">
        <authorList>
            <person name="Nowell W R."/>
        </authorList>
    </citation>
    <scope>NUCLEOTIDE SEQUENCE</scope>
</reference>
<dbReference type="PANTHER" id="PTHR21569">
    <property type="entry name" value="RIBOSOMAL PROTEIN S9"/>
    <property type="match status" value="1"/>
</dbReference>
<accession>A0A814YZ13</accession>
<comment type="similarity">
    <text evidence="1">Belongs to the universal ribosomal protein uS9 family.</text>
</comment>
<feature type="compositionally biased region" description="Basic residues" evidence="4">
    <location>
        <begin position="130"/>
        <end position="149"/>
    </location>
</feature>
<dbReference type="GO" id="GO:0006412">
    <property type="term" value="P:translation"/>
    <property type="evidence" value="ECO:0007669"/>
    <property type="project" value="InterPro"/>
</dbReference>
<proteinExistence type="inferred from homology"/>
<sequence length="149" mass="17294">MFNTLAKHKWCTATVTLREGTGKVTIKSSSVKTSVNDILYFTRIMHRDQLLYPFKVLDRVNLFDIDIIYDGIGFTAQSIAARLAISKALCSFISSKEVEYLRLASLLTKDISRKERKHPAGLLTEDVRRKERKQPGKRNARRKYKFRKR</sequence>
<evidence type="ECO:0008006" key="7">
    <source>
        <dbReference type="Google" id="ProtNLM"/>
    </source>
</evidence>
<organism evidence="5 6">
    <name type="scientific">Rotaria sordida</name>
    <dbReference type="NCBI Taxonomy" id="392033"/>
    <lineage>
        <taxon>Eukaryota</taxon>
        <taxon>Metazoa</taxon>
        <taxon>Spiralia</taxon>
        <taxon>Gnathifera</taxon>
        <taxon>Rotifera</taxon>
        <taxon>Eurotatoria</taxon>
        <taxon>Bdelloidea</taxon>
        <taxon>Philodinida</taxon>
        <taxon>Philodinidae</taxon>
        <taxon>Rotaria</taxon>
    </lineage>
</organism>
<evidence type="ECO:0000256" key="4">
    <source>
        <dbReference type="SAM" id="MobiDB-lite"/>
    </source>
</evidence>
<name>A0A814YZ13_9BILA</name>
<dbReference type="SUPFAM" id="SSF54211">
    <property type="entry name" value="Ribosomal protein S5 domain 2-like"/>
    <property type="match status" value="1"/>
</dbReference>
<dbReference type="GO" id="GO:0003723">
    <property type="term" value="F:RNA binding"/>
    <property type="evidence" value="ECO:0007669"/>
    <property type="project" value="TreeGrafter"/>
</dbReference>
<keyword evidence="3" id="KW-0687">Ribonucleoprotein</keyword>
<protein>
    <recommendedName>
        <fullName evidence="7">Ribosomal protein S9</fullName>
    </recommendedName>
</protein>
<dbReference type="GO" id="GO:0005763">
    <property type="term" value="C:mitochondrial small ribosomal subunit"/>
    <property type="evidence" value="ECO:0007669"/>
    <property type="project" value="TreeGrafter"/>
</dbReference>
<dbReference type="Proteomes" id="UP000663889">
    <property type="component" value="Unassembled WGS sequence"/>
</dbReference>
<dbReference type="Gene3D" id="3.30.230.10">
    <property type="match status" value="2"/>
</dbReference>
<dbReference type="PANTHER" id="PTHR21569:SF1">
    <property type="entry name" value="SMALL RIBOSOMAL SUBUNIT PROTEIN US9M"/>
    <property type="match status" value="1"/>
</dbReference>
<dbReference type="InterPro" id="IPR014721">
    <property type="entry name" value="Ribsml_uS5_D2-typ_fold_subgr"/>
</dbReference>
<dbReference type="GO" id="GO:0003735">
    <property type="term" value="F:structural constituent of ribosome"/>
    <property type="evidence" value="ECO:0007669"/>
    <property type="project" value="InterPro"/>
</dbReference>
<dbReference type="Pfam" id="PF00380">
    <property type="entry name" value="Ribosomal_S9"/>
    <property type="match status" value="1"/>
</dbReference>
<evidence type="ECO:0000256" key="3">
    <source>
        <dbReference type="ARBA" id="ARBA00023274"/>
    </source>
</evidence>
<comment type="caution">
    <text evidence="5">The sequence shown here is derived from an EMBL/GenBank/DDBJ whole genome shotgun (WGS) entry which is preliminary data.</text>
</comment>
<evidence type="ECO:0000256" key="2">
    <source>
        <dbReference type="ARBA" id="ARBA00022980"/>
    </source>
</evidence>
<evidence type="ECO:0000313" key="6">
    <source>
        <dbReference type="Proteomes" id="UP000663889"/>
    </source>
</evidence>
<dbReference type="InterPro" id="IPR020568">
    <property type="entry name" value="Ribosomal_Su5_D2-typ_SF"/>
</dbReference>
<dbReference type="AlphaFoldDB" id="A0A814YZ13"/>
<dbReference type="InterPro" id="IPR000754">
    <property type="entry name" value="Ribosomal_uS9"/>
</dbReference>
<evidence type="ECO:0000313" key="5">
    <source>
        <dbReference type="EMBL" id="CAF1235953.1"/>
    </source>
</evidence>
<evidence type="ECO:0000256" key="1">
    <source>
        <dbReference type="ARBA" id="ARBA00005251"/>
    </source>
</evidence>
<keyword evidence="2" id="KW-0689">Ribosomal protein</keyword>